<dbReference type="InterPro" id="IPR006439">
    <property type="entry name" value="HAD-SF_hydro_IA"/>
</dbReference>
<sequence length="133" mass="14668">VAQAVMSLDRKTVVLKQLQGHTWRAAFFEDVVPAFRKWRKAGMKVYIYSPGSVEAQKLLLGHSTEGDILEVVDDDFDTKIGHKIANSIGCPTNNILFLTDTLKACAAEEADVHIAVVVRHGSGDQKGPKYIFL</sequence>
<dbReference type="SUPFAM" id="SSF56784">
    <property type="entry name" value="HAD-like"/>
    <property type="match status" value="1"/>
</dbReference>
<name>A0A2K6F7I1_PROCO</name>
<dbReference type="STRING" id="379532.ENSPCOP00000009939"/>
<dbReference type="InterPro" id="IPR023214">
    <property type="entry name" value="HAD_sf"/>
</dbReference>
<dbReference type="Gene3D" id="3.40.50.1000">
    <property type="entry name" value="HAD superfamily/HAD-like"/>
    <property type="match status" value="1"/>
</dbReference>
<reference evidence="1" key="1">
    <citation type="submission" date="2025-08" db="UniProtKB">
        <authorList>
            <consortium name="Ensembl"/>
        </authorList>
    </citation>
    <scope>IDENTIFICATION</scope>
</reference>
<reference evidence="1" key="2">
    <citation type="submission" date="2025-09" db="UniProtKB">
        <authorList>
            <consortium name="Ensembl"/>
        </authorList>
    </citation>
    <scope>IDENTIFICATION</scope>
</reference>
<evidence type="ECO:0000313" key="2">
    <source>
        <dbReference type="Proteomes" id="UP000233160"/>
    </source>
</evidence>
<evidence type="ECO:0008006" key="3">
    <source>
        <dbReference type="Google" id="ProtNLM"/>
    </source>
</evidence>
<accession>A0A2K6F7I1</accession>
<evidence type="ECO:0000313" key="1">
    <source>
        <dbReference type="Ensembl" id="ENSPCOP00000009939.1"/>
    </source>
</evidence>
<proteinExistence type="predicted"/>
<dbReference type="PANTHER" id="PTHR20371">
    <property type="entry name" value="ENOLASE-PHOSPHATASE E1"/>
    <property type="match status" value="1"/>
</dbReference>
<dbReference type="GO" id="GO:0019509">
    <property type="term" value="P:L-methionine salvage from methylthioadenosine"/>
    <property type="evidence" value="ECO:0007669"/>
    <property type="project" value="TreeGrafter"/>
</dbReference>
<keyword evidence="2" id="KW-1185">Reference proteome</keyword>
<dbReference type="AlphaFoldDB" id="A0A2K6F7I1"/>
<dbReference type="OMA" id="WITIDKK"/>
<organism evidence="1 2">
    <name type="scientific">Propithecus coquereli</name>
    <name type="common">Coquerel's sifaka</name>
    <name type="synonym">Propithecus verreauxi coquereli</name>
    <dbReference type="NCBI Taxonomy" id="379532"/>
    <lineage>
        <taxon>Eukaryota</taxon>
        <taxon>Metazoa</taxon>
        <taxon>Chordata</taxon>
        <taxon>Craniata</taxon>
        <taxon>Vertebrata</taxon>
        <taxon>Euteleostomi</taxon>
        <taxon>Mammalia</taxon>
        <taxon>Eutheria</taxon>
        <taxon>Euarchontoglires</taxon>
        <taxon>Primates</taxon>
        <taxon>Strepsirrhini</taxon>
        <taxon>Lemuriformes</taxon>
        <taxon>Indriidae</taxon>
        <taxon>Propithecus</taxon>
    </lineage>
</organism>
<dbReference type="GO" id="GO:0043874">
    <property type="term" value="F:acireductone synthase activity"/>
    <property type="evidence" value="ECO:0007669"/>
    <property type="project" value="TreeGrafter"/>
</dbReference>
<dbReference type="InterPro" id="IPR036412">
    <property type="entry name" value="HAD-like_sf"/>
</dbReference>
<dbReference type="PANTHER" id="PTHR20371:SF1">
    <property type="entry name" value="ENOLASE-PHOSPHATASE E1"/>
    <property type="match status" value="1"/>
</dbReference>
<dbReference type="Proteomes" id="UP000233160">
    <property type="component" value="Unassembled WGS sequence"/>
</dbReference>
<dbReference type="GeneTree" id="ENSGT00440000039914"/>
<dbReference type="Ensembl" id="ENSPCOT00000020511.1">
    <property type="protein sequence ID" value="ENSPCOP00000009939.1"/>
    <property type="gene ID" value="ENSPCOG00000016372.1"/>
</dbReference>
<protein>
    <recommendedName>
        <fullName evidence="3">Enolase-phosphatase E1</fullName>
    </recommendedName>
</protein>
<dbReference type="NCBIfam" id="TIGR01549">
    <property type="entry name" value="HAD-SF-IA-v1"/>
    <property type="match status" value="1"/>
</dbReference>